<evidence type="ECO:0000313" key="1">
    <source>
        <dbReference type="EMBL" id="KAI6779265.1"/>
    </source>
</evidence>
<name>A0A9P9XXI8_9HYPO</name>
<dbReference type="RefSeq" id="XP_051360121.1">
    <property type="nucleotide sequence ID" value="XM_051508779.1"/>
</dbReference>
<reference evidence="1" key="1">
    <citation type="journal article" date="2021" name="J Fungi (Basel)">
        <title>Genomic and Metabolomic Analyses of the Marine Fungus Emericellopsis cladophorae: Insights into Saltwater Adaptability Mechanisms and Its Biosynthetic Potential.</title>
        <authorList>
            <person name="Goncalves M.F.M."/>
            <person name="Hilario S."/>
            <person name="Van de Peer Y."/>
            <person name="Esteves A.C."/>
            <person name="Alves A."/>
        </authorList>
    </citation>
    <scope>NUCLEOTIDE SEQUENCE</scope>
    <source>
        <strain evidence="1">MUM 19.33</strain>
    </source>
</reference>
<dbReference type="EMBL" id="JAGIXG020000049">
    <property type="protein sequence ID" value="KAI6779265.1"/>
    <property type="molecule type" value="Genomic_DNA"/>
</dbReference>
<dbReference type="AlphaFoldDB" id="A0A9P9XXI8"/>
<proteinExistence type="predicted"/>
<reference evidence="1" key="2">
    <citation type="submission" date="2022-07" db="EMBL/GenBank/DDBJ databases">
        <authorList>
            <person name="Goncalves M.F.M."/>
            <person name="Hilario S."/>
            <person name="Van De Peer Y."/>
            <person name="Esteves A.C."/>
            <person name="Alves A."/>
        </authorList>
    </citation>
    <scope>NUCLEOTIDE SEQUENCE</scope>
    <source>
        <strain evidence="1">MUM 19.33</strain>
    </source>
</reference>
<dbReference type="GeneID" id="75827514"/>
<organism evidence="1 2">
    <name type="scientific">Emericellopsis cladophorae</name>
    <dbReference type="NCBI Taxonomy" id="2686198"/>
    <lineage>
        <taxon>Eukaryota</taxon>
        <taxon>Fungi</taxon>
        <taxon>Dikarya</taxon>
        <taxon>Ascomycota</taxon>
        <taxon>Pezizomycotina</taxon>
        <taxon>Sordariomycetes</taxon>
        <taxon>Hypocreomycetidae</taxon>
        <taxon>Hypocreales</taxon>
        <taxon>Bionectriaceae</taxon>
        <taxon>Emericellopsis</taxon>
    </lineage>
</organism>
<keyword evidence="2" id="KW-1185">Reference proteome</keyword>
<accession>A0A9P9XXI8</accession>
<comment type="caution">
    <text evidence="1">The sequence shown here is derived from an EMBL/GenBank/DDBJ whole genome shotgun (WGS) entry which is preliminary data.</text>
</comment>
<evidence type="ECO:0000313" key="2">
    <source>
        <dbReference type="Proteomes" id="UP001055219"/>
    </source>
</evidence>
<gene>
    <name evidence="1" type="ORF">J7T54_000995</name>
</gene>
<protein>
    <submittedName>
        <fullName evidence="1">Uncharacterized protein</fullName>
    </submittedName>
</protein>
<dbReference type="Proteomes" id="UP001055219">
    <property type="component" value="Unassembled WGS sequence"/>
</dbReference>
<sequence>MVRRGKIRMSPGEVPTLWLASGVRPSAMVPAHGTPENVSREWTVPVDMSNETYTLFDGEEPDSGVDMRLRTRTRAPMGIMIRHLIMAEDVQYEITLCDIDYLNLQSPTARACSSDR</sequence>